<evidence type="ECO:0000259" key="2">
    <source>
        <dbReference type="Pfam" id="PF14365"/>
    </source>
</evidence>
<feature type="signal peptide" evidence="1">
    <location>
        <begin position="1"/>
        <end position="20"/>
    </location>
</feature>
<sequence>MAIYLSLLVSIIILSNVVESYKYVARSNFTIETIHGDLYDCVDIYKQPTLLHSTLGSERIKMTIAKKLERQKLKAMEPKRGNKSDGFKAEEYWLNKEGCPVGTMPIRKMTKKQLQRDLDASMSLGNQYFGYNWIDVLKNAS</sequence>
<evidence type="ECO:0000313" key="4">
    <source>
        <dbReference type="Proteomes" id="UP000826656"/>
    </source>
</evidence>
<feature type="chain" id="PRO_5046459870" description="Neprosin activation peptide domain-containing protein" evidence="1">
    <location>
        <begin position="21"/>
        <end position="141"/>
    </location>
</feature>
<dbReference type="Proteomes" id="UP000826656">
    <property type="component" value="Unassembled WGS sequence"/>
</dbReference>
<keyword evidence="1" id="KW-0732">Signal</keyword>
<evidence type="ECO:0000256" key="1">
    <source>
        <dbReference type="SAM" id="SignalP"/>
    </source>
</evidence>
<protein>
    <recommendedName>
        <fullName evidence="2">Neprosin activation peptide domain-containing protein</fullName>
    </recommendedName>
</protein>
<proteinExistence type="predicted"/>
<dbReference type="InterPro" id="IPR025521">
    <property type="entry name" value="Neprosin_propep"/>
</dbReference>
<feature type="domain" description="Neprosin activation peptide" evidence="2">
    <location>
        <begin position="30"/>
        <end position="116"/>
    </location>
</feature>
<name>A0ABQ7UC53_SOLTU</name>
<keyword evidence="4" id="KW-1185">Reference proteome</keyword>
<dbReference type="Pfam" id="PF14365">
    <property type="entry name" value="Neprosin_AP"/>
    <property type="match status" value="1"/>
</dbReference>
<comment type="caution">
    <text evidence="3">The sequence shown here is derived from an EMBL/GenBank/DDBJ whole genome shotgun (WGS) entry which is preliminary data.</text>
</comment>
<organism evidence="3 4">
    <name type="scientific">Solanum tuberosum</name>
    <name type="common">Potato</name>
    <dbReference type="NCBI Taxonomy" id="4113"/>
    <lineage>
        <taxon>Eukaryota</taxon>
        <taxon>Viridiplantae</taxon>
        <taxon>Streptophyta</taxon>
        <taxon>Embryophyta</taxon>
        <taxon>Tracheophyta</taxon>
        <taxon>Spermatophyta</taxon>
        <taxon>Magnoliopsida</taxon>
        <taxon>eudicotyledons</taxon>
        <taxon>Gunneridae</taxon>
        <taxon>Pentapetalae</taxon>
        <taxon>asterids</taxon>
        <taxon>lamiids</taxon>
        <taxon>Solanales</taxon>
        <taxon>Solanaceae</taxon>
        <taxon>Solanoideae</taxon>
        <taxon>Solaneae</taxon>
        <taxon>Solanum</taxon>
    </lineage>
</organism>
<evidence type="ECO:0000313" key="3">
    <source>
        <dbReference type="EMBL" id="KAH0744450.1"/>
    </source>
</evidence>
<accession>A0ABQ7UC53</accession>
<dbReference type="EMBL" id="JAIVGD010000023">
    <property type="protein sequence ID" value="KAH0744450.1"/>
    <property type="molecule type" value="Genomic_DNA"/>
</dbReference>
<gene>
    <name evidence="3" type="ORF">KY290_032443</name>
</gene>
<reference evidence="3 4" key="1">
    <citation type="journal article" date="2021" name="bioRxiv">
        <title>Chromosome-scale and haplotype-resolved genome assembly of a tetraploid potato cultivar.</title>
        <authorList>
            <person name="Sun H."/>
            <person name="Jiao W.-B."/>
            <person name="Krause K."/>
            <person name="Campoy J.A."/>
            <person name="Goel M."/>
            <person name="Folz-Donahue K."/>
            <person name="Kukat C."/>
            <person name="Huettel B."/>
            <person name="Schneeberger K."/>
        </authorList>
    </citation>
    <scope>NUCLEOTIDE SEQUENCE [LARGE SCALE GENOMIC DNA]</scope>
    <source>
        <strain evidence="3">SolTubOtavaFocal</strain>
        <tissue evidence="3">Leaves</tissue>
    </source>
</reference>